<dbReference type="Gene3D" id="3.40.190.10">
    <property type="entry name" value="Periplasmic binding protein-like II"/>
    <property type="match status" value="2"/>
</dbReference>
<dbReference type="AlphaFoldDB" id="A0A963Z6J4"/>
<dbReference type="GO" id="GO:0042597">
    <property type="term" value="C:periplasmic space"/>
    <property type="evidence" value="ECO:0007669"/>
    <property type="project" value="UniProtKB-SubCell"/>
</dbReference>
<dbReference type="SUPFAM" id="SSF53850">
    <property type="entry name" value="Periplasmic binding protein-like II"/>
    <property type="match status" value="1"/>
</dbReference>
<evidence type="ECO:0000256" key="1">
    <source>
        <dbReference type="ARBA" id="ARBA00004418"/>
    </source>
</evidence>
<evidence type="ECO:0000256" key="2">
    <source>
        <dbReference type="ARBA" id="ARBA00008520"/>
    </source>
</evidence>
<dbReference type="PANTHER" id="PTHR43649">
    <property type="entry name" value="ARABINOSE-BINDING PROTEIN-RELATED"/>
    <property type="match status" value="1"/>
</dbReference>
<dbReference type="InterPro" id="IPR050490">
    <property type="entry name" value="Bact_solute-bd_prot1"/>
</dbReference>
<keyword evidence="5" id="KW-1185">Reference proteome</keyword>
<dbReference type="PANTHER" id="PTHR43649:SF12">
    <property type="entry name" value="DIACETYLCHITOBIOSE BINDING PROTEIN DASA"/>
    <property type="match status" value="1"/>
</dbReference>
<reference evidence="4 5" key="1">
    <citation type="journal article" date="2021" name="Microorganisms">
        <title>Acidisoma silvae sp. nov. and Acidisomacellulosilytica sp. nov., Two Acidophilic Bacteria Isolated from Decaying Wood, Hydrolyzing Cellulose and Producing Poly-3-hydroxybutyrate.</title>
        <authorList>
            <person name="Mieszkin S."/>
            <person name="Pouder E."/>
            <person name="Uroz S."/>
            <person name="Simon-Colin C."/>
            <person name="Alain K."/>
        </authorList>
    </citation>
    <scope>NUCLEOTIDE SEQUENCE [LARGE SCALE GENOMIC DNA]</scope>
    <source>
        <strain evidence="4 5">HW T5.17</strain>
    </source>
</reference>
<evidence type="ECO:0000313" key="5">
    <source>
        <dbReference type="Proteomes" id="UP000721844"/>
    </source>
</evidence>
<evidence type="ECO:0000313" key="4">
    <source>
        <dbReference type="EMBL" id="MCB8883735.1"/>
    </source>
</evidence>
<feature type="signal peptide" evidence="3">
    <location>
        <begin position="1"/>
        <end position="31"/>
    </location>
</feature>
<evidence type="ECO:0000256" key="3">
    <source>
        <dbReference type="SAM" id="SignalP"/>
    </source>
</evidence>
<comment type="caution">
    <text evidence="4">The sequence shown here is derived from an EMBL/GenBank/DDBJ whole genome shotgun (WGS) entry which is preliminary data.</text>
</comment>
<feature type="chain" id="PRO_5037723217" evidence="3">
    <location>
        <begin position="32"/>
        <end position="457"/>
    </location>
</feature>
<proteinExistence type="inferred from homology"/>
<accession>A0A963Z6J4</accession>
<keyword evidence="3" id="KW-0732">Signal</keyword>
<dbReference type="Proteomes" id="UP000721844">
    <property type="component" value="Unassembled WGS sequence"/>
</dbReference>
<dbReference type="EMBL" id="JAESVA010000016">
    <property type="protein sequence ID" value="MCB8883735.1"/>
    <property type="molecule type" value="Genomic_DNA"/>
</dbReference>
<dbReference type="Pfam" id="PF01547">
    <property type="entry name" value="SBP_bac_1"/>
    <property type="match status" value="1"/>
</dbReference>
<gene>
    <name evidence="4" type="ORF">ACELLULO517_26025</name>
</gene>
<sequence>MKFRRNLFNYLVLPAAVSLGVLGAMESSASAQEPVVFKIAYSCDYVPISTTLCNAWWNNISTEFEAANPGVKVQKIGLPGSFIDFENKISLLLRSPSTAPDLLEIFDQDESLWSSSGYLLPLNAYLKDQPFWNNIPQSIKTQSSIAGKVYGVSHAENDMALYYDKTLFKAAGIPMPWQPKTWADIVVAAENLKKANPKTWPLYAMSGEAGGLAMVGYGGLSFLLGSSDPTILDPKTGKWVVDSKGLRETIAFYKEISQKGLIAPASQVLSAQNTDNLPAFMPKHQVGIAVMGNWMPDIWSKEVSNPYYPDSAKEMGYANLPTINGGGIGIASALVGWPLVVYAKTPNRDLAIKFIELAMKPENQLSAAIEIGGLPSQTDVLNTPSYVDENPYRAKFGALIPIAGGVPADPNFAIWAVGFLQATDAVVLNPNMSVDDAIAKLKDTVTNQLSDDQVETR</sequence>
<comment type="subcellular location">
    <subcellularLocation>
        <location evidence="1">Periplasm</location>
    </subcellularLocation>
</comment>
<comment type="similarity">
    <text evidence="2">Belongs to the bacterial solute-binding protein 1 family.</text>
</comment>
<protein>
    <submittedName>
        <fullName evidence="4">Extracellular solute-binding protein</fullName>
    </submittedName>
</protein>
<organism evidence="4 5">
    <name type="scientific">Acidisoma cellulosilyticum</name>
    <dbReference type="NCBI Taxonomy" id="2802395"/>
    <lineage>
        <taxon>Bacteria</taxon>
        <taxon>Pseudomonadati</taxon>
        <taxon>Pseudomonadota</taxon>
        <taxon>Alphaproteobacteria</taxon>
        <taxon>Acetobacterales</taxon>
        <taxon>Acidocellaceae</taxon>
        <taxon>Acidisoma</taxon>
    </lineage>
</organism>
<dbReference type="InterPro" id="IPR006059">
    <property type="entry name" value="SBP"/>
</dbReference>
<dbReference type="RefSeq" id="WP_227310428.1">
    <property type="nucleotide sequence ID" value="NZ_JAESVA010000016.1"/>
</dbReference>
<name>A0A963Z6J4_9PROT</name>